<accession>A0A418AT70</accession>
<sequence>MFSRESMAVGGGGASSAVRLPRRSAGEVAFDVDAPSNSSLAFEPAEVMTFTLVHPTPSKTFQLLSVVNLHPSHTTFFSVKTLKPERYFIKPSKCMLGPREQIVVRIELRQALYDEVIVHFSHEHKLVTDRLLIQSGCNTNPIHDSAFQAALQFKNEPKSKEKDAAWSAAWKTLTSSQIHAKNLIMRFEASPDFGKVPQTIDTSTPSTTAVALRATIPRQPAVSDPLFTTHESTFSIEEVFHDIPATQQQAPHSQRKLAPPKPTHVPAPRTAPPVDSSASRKSSVGKREKSGLSLALVPSTESLVFSVSPHNTTSYSTLSIENLAPHQRVCFTVRIESKFRCKSLPYRVGLIDGAGTASVQLELAMSLHNEIVQQLAQAVDIEPFKVRLQVMEMDDVTAAAATALPTDEARAQFLKALWQSPPKRMFVQKYVAAFVLDKTPPAATTVAAVVPTPAPAIVGPGGGGGDDDDKFGDAERLSVVSECASYATAFTRAPPMRPIMTPLEHLQYQRSLNRHLLNQNGTNDNAGPLRATILELTEADELFAAQENARQAKKDQVQPEPEPTIDSLIDPEILRQVVPSQPSVENIALQDKMQARPFAACPSKDMENSMPIVPTVASAEPDPSVDITPPVVDAALAAVGLDPSIKSQEGGFHVPSSVPPETPAATIDVDDDDSSQEQDESEESSGSEDSHEEIDAHDGRAASFPSDADSESSDGMDKFDEEGDDLVSELQPRRESHDDWSVFNPRPSTIDDDASGFSILTYSDSQSDQPRSPETAPTPAMDWVYDEQQQAFVETSAVHSAQDIPSPPTSPRSSSNLSPSAHHDRPPPLSTNGASPVASPTSSPARLSSHKSKSRFSLLKAFERNHGPSKPVGLVTLTPQTILYHMDVGSKPSGKVTLTNLTSSLVVYKIKSAQPARYKVKPSQGFIEPRGHVVVAVDLQVDAYDELIRLSSMELGDIRDCLLVETVKGPSSRSAKALRNAKTHGELVGILRALWSTVDKKEVNASRLFCEYSFDDSAYQSFTATVDGPTVPLVDEPKTPPATKQAKRFGWKRSKTNKVLRNAL</sequence>
<evidence type="ECO:0000256" key="1">
    <source>
        <dbReference type="SAM" id="MobiDB-lite"/>
    </source>
</evidence>
<name>A0A418AT70_9STRA</name>
<dbReference type="AlphaFoldDB" id="A0A418AT70"/>
<feature type="domain" description="MSP" evidence="2">
    <location>
        <begin position="874"/>
        <end position="1013"/>
    </location>
</feature>
<feature type="compositionally biased region" description="Basic and acidic residues" evidence="1">
    <location>
        <begin position="731"/>
        <end position="740"/>
    </location>
</feature>
<evidence type="ECO:0000259" key="2">
    <source>
        <dbReference type="PROSITE" id="PS50202"/>
    </source>
</evidence>
<feature type="region of interest" description="Disordered" evidence="1">
    <location>
        <begin position="647"/>
        <end position="781"/>
    </location>
</feature>
<reference evidence="3 4" key="1">
    <citation type="submission" date="2018-08" db="EMBL/GenBank/DDBJ databases">
        <title>Aphanomyces genome sequencing and annotation.</title>
        <authorList>
            <person name="Minardi D."/>
            <person name="Oidtmann B."/>
            <person name="Van Der Giezen M."/>
            <person name="Studholme D.J."/>
        </authorList>
    </citation>
    <scope>NUCLEOTIDE SEQUENCE [LARGE SCALE GENOMIC DNA]</scope>
    <source>
        <strain evidence="3 4">NJM0002</strain>
    </source>
</reference>
<feature type="compositionally biased region" description="Low complexity" evidence="1">
    <location>
        <begin position="811"/>
        <end position="820"/>
    </location>
</feature>
<feature type="compositionally biased region" description="Pro residues" evidence="1">
    <location>
        <begin position="259"/>
        <end position="271"/>
    </location>
</feature>
<organism evidence="3 4">
    <name type="scientific">Aphanomyces invadans</name>
    <dbReference type="NCBI Taxonomy" id="157072"/>
    <lineage>
        <taxon>Eukaryota</taxon>
        <taxon>Sar</taxon>
        <taxon>Stramenopiles</taxon>
        <taxon>Oomycota</taxon>
        <taxon>Saprolegniomycetes</taxon>
        <taxon>Saprolegniales</taxon>
        <taxon>Verrucalvaceae</taxon>
        <taxon>Aphanomyces</taxon>
    </lineage>
</organism>
<evidence type="ECO:0000313" key="3">
    <source>
        <dbReference type="EMBL" id="RHY28529.1"/>
    </source>
</evidence>
<dbReference type="Gene3D" id="2.60.40.10">
    <property type="entry name" value="Immunoglobulins"/>
    <property type="match status" value="2"/>
</dbReference>
<feature type="compositionally biased region" description="Polar residues" evidence="1">
    <location>
        <begin position="758"/>
        <end position="772"/>
    </location>
</feature>
<feature type="compositionally biased region" description="Acidic residues" evidence="1">
    <location>
        <begin position="668"/>
        <end position="692"/>
    </location>
</feature>
<feature type="domain" description="MSP" evidence="2">
    <location>
        <begin position="39"/>
        <end position="188"/>
    </location>
</feature>
<dbReference type="Pfam" id="PF00635">
    <property type="entry name" value="Motile_Sperm"/>
    <property type="match status" value="1"/>
</dbReference>
<feature type="compositionally biased region" description="Acidic residues" evidence="1">
    <location>
        <begin position="708"/>
        <end position="727"/>
    </location>
</feature>
<feature type="region of interest" description="Disordered" evidence="1">
    <location>
        <begin position="246"/>
        <end position="291"/>
    </location>
</feature>
<feature type="region of interest" description="Disordered" evidence="1">
    <location>
        <begin position="795"/>
        <end position="850"/>
    </location>
</feature>
<keyword evidence="4" id="KW-1185">Reference proteome</keyword>
<dbReference type="InterPro" id="IPR008962">
    <property type="entry name" value="PapD-like_sf"/>
</dbReference>
<feature type="compositionally biased region" description="Low complexity" evidence="1">
    <location>
        <begin position="834"/>
        <end position="845"/>
    </location>
</feature>
<dbReference type="InterPro" id="IPR000535">
    <property type="entry name" value="MSP_dom"/>
</dbReference>
<evidence type="ECO:0000313" key="4">
    <source>
        <dbReference type="Proteomes" id="UP000285060"/>
    </source>
</evidence>
<gene>
    <name evidence="3" type="ORF">DYB32_005902</name>
</gene>
<dbReference type="SUPFAM" id="SSF49354">
    <property type="entry name" value="PapD-like"/>
    <property type="match status" value="2"/>
</dbReference>
<comment type="caution">
    <text evidence="3">The sequence shown here is derived from an EMBL/GenBank/DDBJ whole genome shotgun (WGS) entry which is preliminary data.</text>
</comment>
<dbReference type="Proteomes" id="UP000285060">
    <property type="component" value="Unassembled WGS sequence"/>
</dbReference>
<dbReference type="PROSITE" id="PS50202">
    <property type="entry name" value="MSP"/>
    <property type="match status" value="2"/>
</dbReference>
<proteinExistence type="predicted"/>
<dbReference type="EMBL" id="QUSY01000567">
    <property type="protein sequence ID" value="RHY28529.1"/>
    <property type="molecule type" value="Genomic_DNA"/>
</dbReference>
<dbReference type="InterPro" id="IPR013783">
    <property type="entry name" value="Ig-like_fold"/>
</dbReference>
<protein>
    <recommendedName>
        <fullName evidence="2">MSP domain-containing protein</fullName>
    </recommendedName>
</protein>